<keyword evidence="4 5" id="KW-0546">Nucleotide metabolism</keyword>
<evidence type="ECO:0000256" key="4">
    <source>
        <dbReference type="ARBA" id="ARBA00023080"/>
    </source>
</evidence>
<evidence type="ECO:0000256" key="5">
    <source>
        <dbReference type="HAMAP-Rule" id="MF_00528"/>
    </source>
</evidence>
<comment type="catalytic activity">
    <reaction evidence="5">
        <text>N(7)-methyl-GTP + H2O = N(7)-methyl-GMP + diphosphate + H(+)</text>
        <dbReference type="Rhea" id="RHEA:58744"/>
        <dbReference type="ChEBI" id="CHEBI:15377"/>
        <dbReference type="ChEBI" id="CHEBI:15378"/>
        <dbReference type="ChEBI" id="CHEBI:33019"/>
        <dbReference type="ChEBI" id="CHEBI:58285"/>
        <dbReference type="ChEBI" id="CHEBI:87133"/>
    </reaction>
</comment>
<dbReference type="PANTHER" id="PTHR43213">
    <property type="entry name" value="BIFUNCTIONAL DTTP/UTP PYROPHOSPHATASE/METHYLTRANSFERASE PROTEIN-RELATED"/>
    <property type="match status" value="1"/>
</dbReference>
<keyword evidence="3 5" id="KW-0378">Hydrolase</keyword>
<proteinExistence type="inferred from homology"/>
<dbReference type="EC" id="3.6.1.-" evidence="5"/>
<keyword evidence="2 5" id="KW-0963">Cytoplasm</keyword>
<evidence type="ECO:0000313" key="6">
    <source>
        <dbReference type="EMBL" id="GAA4085614.1"/>
    </source>
</evidence>
<dbReference type="PIRSF" id="PIRSF006305">
    <property type="entry name" value="Maf"/>
    <property type="match status" value="1"/>
</dbReference>
<dbReference type="EMBL" id="BAABDM010000001">
    <property type="protein sequence ID" value="GAA4085614.1"/>
    <property type="molecule type" value="Genomic_DNA"/>
</dbReference>
<feature type="site" description="Important for substrate specificity" evidence="5">
    <location>
        <position position="77"/>
    </location>
</feature>
<dbReference type="Gene3D" id="3.90.950.10">
    <property type="match status" value="1"/>
</dbReference>
<evidence type="ECO:0000256" key="2">
    <source>
        <dbReference type="ARBA" id="ARBA00022490"/>
    </source>
</evidence>
<sequence length="199" mass="21923">MPKTTVNKPRLVLASSSRYRLALLEQIGIRPLCQAPNINESAQANERASALARRLSIAKAYAVASQHPNSLIIASDQCAELDQQILGKPGTAERARQQLSQCSGREVIFHTGLCLLNSQTGHMQDCVETVTTAFRSLSSTEIQNYVHREPALDCAGSFKMEGLGISLFRHIRSDDPNTLIGLPLIRLIDFLINEKFPLL</sequence>
<evidence type="ECO:0000256" key="3">
    <source>
        <dbReference type="ARBA" id="ARBA00022801"/>
    </source>
</evidence>
<feature type="site" description="Important for substrate specificity" evidence="5">
    <location>
        <position position="161"/>
    </location>
</feature>
<comment type="subcellular location">
    <subcellularLocation>
        <location evidence="1 5">Cytoplasm</location>
    </subcellularLocation>
</comment>
<dbReference type="InterPro" id="IPR029001">
    <property type="entry name" value="ITPase-like_fam"/>
</dbReference>
<gene>
    <name evidence="6" type="ORF">GCM10022414_05480</name>
</gene>
<organism evidence="6 7">
    <name type="scientific">Zhongshania borealis</name>
    <dbReference type="NCBI Taxonomy" id="889488"/>
    <lineage>
        <taxon>Bacteria</taxon>
        <taxon>Pseudomonadati</taxon>
        <taxon>Pseudomonadota</taxon>
        <taxon>Gammaproteobacteria</taxon>
        <taxon>Cellvibrionales</taxon>
        <taxon>Spongiibacteraceae</taxon>
        <taxon>Zhongshania</taxon>
    </lineage>
</organism>
<dbReference type="InterPro" id="IPR003697">
    <property type="entry name" value="Maf-like"/>
</dbReference>
<protein>
    <recommendedName>
        <fullName evidence="5">7-methyl-GTP pyrophosphatase</fullName>
        <shortName evidence="5">m(7)GTP pyrophosphatase</shortName>
        <ecNumber evidence="5">3.6.1.-</ecNumber>
    </recommendedName>
</protein>
<comment type="caution">
    <text evidence="6">The sequence shown here is derived from an EMBL/GenBank/DDBJ whole genome shotgun (WGS) entry which is preliminary data.</text>
</comment>
<name>A0ABP7WBS7_9GAMM</name>
<keyword evidence="7" id="KW-1185">Reference proteome</keyword>
<comment type="similarity">
    <text evidence="5">Belongs to the Maf family. YceF subfamily.</text>
</comment>
<comment type="cofactor">
    <cofactor evidence="5">
        <name>a divalent metal cation</name>
        <dbReference type="ChEBI" id="CHEBI:60240"/>
    </cofactor>
</comment>
<dbReference type="RefSeq" id="WP_344932249.1">
    <property type="nucleotide sequence ID" value="NZ_BAABDM010000001.1"/>
</dbReference>
<dbReference type="NCBIfam" id="TIGR00172">
    <property type="entry name" value="maf"/>
    <property type="match status" value="1"/>
</dbReference>
<dbReference type="SUPFAM" id="SSF52972">
    <property type="entry name" value="ITPase-like"/>
    <property type="match status" value="1"/>
</dbReference>
<feature type="active site" description="Proton acceptor" evidence="5">
    <location>
        <position position="76"/>
    </location>
</feature>
<comment type="caution">
    <text evidence="5">Lacks conserved residue(s) required for the propagation of feature annotation.</text>
</comment>
<comment type="function">
    <text evidence="5">Nucleoside triphosphate pyrophosphatase that hydrolyzes 7-methyl-GTP (m(7)GTP). May have a dual role in cell division arrest and in preventing the incorporation of modified nucleotides into cellular nucleic acids.</text>
</comment>
<evidence type="ECO:0000313" key="7">
    <source>
        <dbReference type="Proteomes" id="UP001500392"/>
    </source>
</evidence>
<dbReference type="CDD" id="cd00555">
    <property type="entry name" value="Maf"/>
    <property type="match status" value="1"/>
</dbReference>
<evidence type="ECO:0000256" key="1">
    <source>
        <dbReference type="ARBA" id="ARBA00004496"/>
    </source>
</evidence>
<dbReference type="Pfam" id="PF02545">
    <property type="entry name" value="Maf"/>
    <property type="match status" value="1"/>
</dbReference>
<reference evidence="7" key="1">
    <citation type="journal article" date="2019" name="Int. J. Syst. Evol. Microbiol.">
        <title>The Global Catalogue of Microorganisms (GCM) 10K type strain sequencing project: providing services to taxonomists for standard genome sequencing and annotation.</title>
        <authorList>
            <consortium name="The Broad Institute Genomics Platform"/>
            <consortium name="The Broad Institute Genome Sequencing Center for Infectious Disease"/>
            <person name="Wu L."/>
            <person name="Ma J."/>
        </authorList>
    </citation>
    <scope>NUCLEOTIDE SEQUENCE [LARGE SCALE GENOMIC DNA]</scope>
    <source>
        <strain evidence="7">JCM 17304</strain>
    </source>
</reference>
<accession>A0ABP7WBS7</accession>
<dbReference type="Proteomes" id="UP001500392">
    <property type="component" value="Unassembled WGS sequence"/>
</dbReference>
<dbReference type="HAMAP" id="MF_00528">
    <property type="entry name" value="Maf"/>
    <property type="match status" value="1"/>
</dbReference>
<feature type="site" description="Important for substrate specificity" evidence="5">
    <location>
        <position position="19"/>
    </location>
</feature>
<dbReference type="PANTHER" id="PTHR43213:SF10">
    <property type="entry name" value="7-METHYL-GTP PYROPHOSPHATASE"/>
    <property type="match status" value="1"/>
</dbReference>